<dbReference type="PIRSF" id="PIRSF009320">
    <property type="entry name" value="Nuc_binding_HP_1000"/>
    <property type="match status" value="1"/>
</dbReference>
<dbReference type="OrthoDB" id="9804460at2"/>
<feature type="domain" description="CobQ/CobB/MinD/ParA nucleotide binding" evidence="1">
    <location>
        <begin position="6"/>
        <end position="149"/>
    </location>
</feature>
<evidence type="ECO:0000313" key="3">
    <source>
        <dbReference type="Proteomes" id="UP000297535"/>
    </source>
</evidence>
<protein>
    <submittedName>
        <fullName evidence="2">ParA family protein</fullName>
    </submittedName>
</protein>
<dbReference type="SUPFAM" id="SSF52540">
    <property type="entry name" value="P-loop containing nucleoside triphosphate hydrolases"/>
    <property type="match status" value="1"/>
</dbReference>
<name>A0A4Z0NCK4_9HYPH</name>
<reference evidence="2 3" key="1">
    <citation type="submission" date="2019-04" db="EMBL/GenBank/DDBJ databases">
        <authorList>
            <person name="Feng G."/>
            <person name="Zhu H."/>
        </authorList>
    </citation>
    <scope>NUCLEOTIDE SEQUENCE [LARGE SCALE GENOMIC DNA]</scope>
    <source>
        <strain evidence="2 3">6HR-1</strain>
    </source>
</reference>
<dbReference type="PANTHER" id="PTHR13696">
    <property type="entry name" value="P-LOOP CONTAINING NUCLEOSIDE TRIPHOSPHATE HYDROLASE"/>
    <property type="match status" value="1"/>
</dbReference>
<evidence type="ECO:0000313" key="2">
    <source>
        <dbReference type="EMBL" id="TGD91909.1"/>
    </source>
</evidence>
<dbReference type="EMBL" id="SRLB01000069">
    <property type="protein sequence ID" value="TGD91909.1"/>
    <property type="molecule type" value="Genomic_DNA"/>
</dbReference>
<dbReference type="CDD" id="cd02042">
    <property type="entry name" value="ParAB_family"/>
    <property type="match status" value="1"/>
</dbReference>
<dbReference type="RefSeq" id="WP_135420002.1">
    <property type="nucleotide sequence ID" value="NZ_SRLB01000069.1"/>
</dbReference>
<accession>A0A4Z0NCK4</accession>
<proteinExistence type="predicted"/>
<dbReference type="Proteomes" id="UP000297535">
    <property type="component" value="Unassembled WGS sequence"/>
</dbReference>
<keyword evidence="3" id="KW-1185">Reference proteome</keyword>
<evidence type="ECO:0000259" key="1">
    <source>
        <dbReference type="Pfam" id="PF01656"/>
    </source>
</evidence>
<dbReference type="AlphaFoldDB" id="A0A4Z0NCK4"/>
<organism evidence="2 3">
    <name type="scientific">Methylobacterium nonmethylotrophicum</name>
    <dbReference type="NCBI Taxonomy" id="1141884"/>
    <lineage>
        <taxon>Bacteria</taxon>
        <taxon>Pseudomonadati</taxon>
        <taxon>Pseudomonadota</taxon>
        <taxon>Alphaproteobacteria</taxon>
        <taxon>Hyphomicrobiales</taxon>
        <taxon>Methylobacteriaceae</taxon>
        <taxon>Methylobacterium</taxon>
    </lineage>
</organism>
<dbReference type="Pfam" id="PF01656">
    <property type="entry name" value="CbiA"/>
    <property type="match status" value="1"/>
</dbReference>
<gene>
    <name evidence="2" type="ORF">EU555_35375</name>
</gene>
<dbReference type="InterPro" id="IPR002586">
    <property type="entry name" value="CobQ/CobB/MinD/ParA_Nub-bd_dom"/>
</dbReference>
<dbReference type="InterPro" id="IPR027417">
    <property type="entry name" value="P-loop_NTPase"/>
</dbReference>
<dbReference type="PANTHER" id="PTHR13696:SF96">
    <property type="entry name" value="COBQ_COBB_MIND_PARA NUCLEOTIDE BINDING DOMAIN-CONTAINING PROTEIN"/>
    <property type="match status" value="1"/>
</dbReference>
<comment type="caution">
    <text evidence="2">The sequence shown here is derived from an EMBL/GenBank/DDBJ whole genome shotgun (WGS) entry which is preliminary data.</text>
</comment>
<dbReference type="InterPro" id="IPR050678">
    <property type="entry name" value="DNA_Partitioning_ATPase"/>
</dbReference>
<dbReference type="Gene3D" id="3.40.50.300">
    <property type="entry name" value="P-loop containing nucleotide triphosphate hydrolases"/>
    <property type="match status" value="1"/>
</dbReference>
<sequence>MARVLTLATQKGGSGKTTLAASLAVAAAQAGEGVVVIDLDRQGSLRAWTQRREKEPREARVIYRATDGDGLASLLEKIHAHEPTTLALIDTPGIADESARYGMAAADLTLLPVRPTVLDADAVQATARELSAALVPFAFVFSQVQANAAQRAEELAPELLLMGRLFPGWIGLRTDHQDAMLMGLGVTEYRPKGTAADEVRALWAWLNERMGEPV</sequence>